<dbReference type="HOGENOM" id="CLU_026126_0_3_1"/>
<sequence>MPTMDQIAHKPSLTGSPPPPRQPYRRRRIVWTVLILFSIVFFFGAPWEFPAQGFSSISRASIVHLVRPPGWVPDEIYGLLYFVTRDDGRVLSHDAAVDPKKPMKLTVYAKGSGNWTQRVQVLEEKYPVIVFSKTYCPYSKKAKELLATYDLVPPPKIVEVDLREDGDLIKLILGRLTTHSTFPNIILRGKSLGGSDDVQSLHDERKLKPIFEQGGVHVMGDVIGTEG</sequence>
<dbReference type="GO" id="GO:0000324">
    <property type="term" value="C:fungal-type vacuole"/>
    <property type="evidence" value="ECO:0007669"/>
    <property type="project" value="TreeGrafter"/>
</dbReference>
<dbReference type="InterPro" id="IPR036249">
    <property type="entry name" value="Thioredoxin-like_sf"/>
</dbReference>
<accession>A0A0C3FUZ1</accession>
<dbReference type="InParanoid" id="A0A0C3FUZ1"/>
<name>A0A0C3FUZ1_PILCF</name>
<dbReference type="PANTHER" id="PTHR45694">
    <property type="entry name" value="GLUTAREDOXIN 2"/>
    <property type="match status" value="1"/>
</dbReference>
<dbReference type="PRINTS" id="PR00160">
    <property type="entry name" value="GLUTAREDOXIN"/>
</dbReference>
<gene>
    <name evidence="4" type="ORF">PILCRDRAFT_819508</name>
</gene>
<dbReference type="GO" id="GO:0015038">
    <property type="term" value="F:glutathione disulfide oxidoreductase activity"/>
    <property type="evidence" value="ECO:0007669"/>
    <property type="project" value="TreeGrafter"/>
</dbReference>
<proteinExistence type="predicted"/>
<evidence type="ECO:0000313" key="4">
    <source>
        <dbReference type="EMBL" id="KIM83264.1"/>
    </source>
</evidence>
<keyword evidence="2" id="KW-1133">Transmembrane helix</keyword>
<dbReference type="STRING" id="765440.A0A0C3FUZ1"/>
<dbReference type="InterPro" id="IPR014025">
    <property type="entry name" value="Glutaredoxin_subgr"/>
</dbReference>
<dbReference type="Gene3D" id="3.40.30.10">
    <property type="entry name" value="Glutaredoxin"/>
    <property type="match status" value="1"/>
</dbReference>
<dbReference type="GO" id="GO:0005801">
    <property type="term" value="C:cis-Golgi network"/>
    <property type="evidence" value="ECO:0007669"/>
    <property type="project" value="TreeGrafter"/>
</dbReference>
<feature type="domain" description="Glutaredoxin" evidence="3">
    <location>
        <begin position="128"/>
        <end position="190"/>
    </location>
</feature>
<dbReference type="Proteomes" id="UP000054166">
    <property type="component" value="Unassembled WGS sequence"/>
</dbReference>
<keyword evidence="2" id="KW-0812">Transmembrane</keyword>
<reference evidence="4 5" key="1">
    <citation type="submission" date="2014-04" db="EMBL/GenBank/DDBJ databases">
        <authorList>
            <consortium name="DOE Joint Genome Institute"/>
            <person name="Kuo A."/>
            <person name="Tarkka M."/>
            <person name="Buscot F."/>
            <person name="Kohler A."/>
            <person name="Nagy L.G."/>
            <person name="Floudas D."/>
            <person name="Copeland A."/>
            <person name="Barry K.W."/>
            <person name="Cichocki N."/>
            <person name="Veneault-Fourrey C."/>
            <person name="LaButti K."/>
            <person name="Lindquist E.A."/>
            <person name="Lipzen A."/>
            <person name="Lundell T."/>
            <person name="Morin E."/>
            <person name="Murat C."/>
            <person name="Sun H."/>
            <person name="Tunlid A."/>
            <person name="Henrissat B."/>
            <person name="Grigoriev I.V."/>
            <person name="Hibbett D.S."/>
            <person name="Martin F."/>
            <person name="Nordberg H.P."/>
            <person name="Cantor M.N."/>
            <person name="Hua S.X."/>
        </authorList>
    </citation>
    <scope>NUCLEOTIDE SEQUENCE [LARGE SCALE GENOMIC DNA]</scope>
    <source>
        <strain evidence="4 5">F 1598</strain>
    </source>
</reference>
<dbReference type="PROSITE" id="PS51354">
    <property type="entry name" value="GLUTAREDOXIN_2"/>
    <property type="match status" value="1"/>
</dbReference>
<evidence type="ECO:0000256" key="1">
    <source>
        <dbReference type="SAM" id="MobiDB-lite"/>
    </source>
</evidence>
<dbReference type="OrthoDB" id="423313at2759"/>
<protein>
    <recommendedName>
        <fullName evidence="3">Glutaredoxin domain-containing protein</fullName>
    </recommendedName>
</protein>
<dbReference type="GO" id="GO:0034599">
    <property type="term" value="P:cellular response to oxidative stress"/>
    <property type="evidence" value="ECO:0007669"/>
    <property type="project" value="TreeGrafter"/>
</dbReference>
<dbReference type="EMBL" id="KN832991">
    <property type="protein sequence ID" value="KIM83264.1"/>
    <property type="molecule type" value="Genomic_DNA"/>
</dbReference>
<feature type="region of interest" description="Disordered" evidence="1">
    <location>
        <begin position="1"/>
        <end position="21"/>
    </location>
</feature>
<dbReference type="Pfam" id="PF00462">
    <property type="entry name" value="Glutaredoxin"/>
    <property type="match status" value="1"/>
</dbReference>
<dbReference type="CDD" id="cd03419">
    <property type="entry name" value="GRX_GRXh_1_2_like"/>
    <property type="match status" value="1"/>
</dbReference>
<evidence type="ECO:0000313" key="5">
    <source>
        <dbReference type="Proteomes" id="UP000054166"/>
    </source>
</evidence>
<reference evidence="5" key="2">
    <citation type="submission" date="2015-01" db="EMBL/GenBank/DDBJ databases">
        <title>Evolutionary Origins and Diversification of the Mycorrhizal Mutualists.</title>
        <authorList>
            <consortium name="DOE Joint Genome Institute"/>
            <consortium name="Mycorrhizal Genomics Consortium"/>
            <person name="Kohler A."/>
            <person name="Kuo A."/>
            <person name="Nagy L.G."/>
            <person name="Floudas D."/>
            <person name="Copeland A."/>
            <person name="Barry K.W."/>
            <person name="Cichocki N."/>
            <person name="Veneault-Fourrey C."/>
            <person name="LaButti K."/>
            <person name="Lindquist E.A."/>
            <person name="Lipzen A."/>
            <person name="Lundell T."/>
            <person name="Morin E."/>
            <person name="Murat C."/>
            <person name="Riley R."/>
            <person name="Ohm R."/>
            <person name="Sun H."/>
            <person name="Tunlid A."/>
            <person name="Henrissat B."/>
            <person name="Grigoriev I.V."/>
            <person name="Hibbett D.S."/>
            <person name="Martin F."/>
        </authorList>
    </citation>
    <scope>NUCLEOTIDE SEQUENCE [LARGE SCALE GENOMIC DNA]</scope>
    <source>
        <strain evidence="5">F 1598</strain>
    </source>
</reference>
<feature type="transmembrane region" description="Helical" evidence="2">
    <location>
        <begin position="29"/>
        <end position="47"/>
    </location>
</feature>
<organism evidence="4 5">
    <name type="scientific">Piloderma croceum (strain F 1598)</name>
    <dbReference type="NCBI Taxonomy" id="765440"/>
    <lineage>
        <taxon>Eukaryota</taxon>
        <taxon>Fungi</taxon>
        <taxon>Dikarya</taxon>
        <taxon>Basidiomycota</taxon>
        <taxon>Agaricomycotina</taxon>
        <taxon>Agaricomycetes</taxon>
        <taxon>Agaricomycetidae</taxon>
        <taxon>Atheliales</taxon>
        <taxon>Atheliaceae</taxon>
        <taxon>Piloderma</taxon>
    </lineage>
</organism>
<keyword evidence="5" id="KW-1185">Reference proteome</keyword>
<dbReference type="AlphaFoldDB" id="A0A0C3FUZ1"/>
<dbReference type="PANTHER" id="PTHR45694:SF5">
    <property type="entry name" value="GLUTAREDOXIN 2"/>
    <property type="match status" value="1"/>
</dbReference>
<dbReference type="InterPro" id="IPR002109">
    <property type="entry name" value="Glutaredoxin"/>
</dbReference>
<keyword evidence="2" id="KW-0472">Membrane</keyword>
<evidence type="ECO:0000256" key="2">
    <source>
        <dbReference type="SAM" id="Phobius"/>
    </source>
</evidence>
<dbReference type="GO" id="GO:0005796">
    <property type="term" value="C:Golgi lumen"/>
    <property type="evidence" value="ECO:0007669"/>
    <property type="project" value="TreeGrafter"/>
</dbReference>
<evidence type="ECO:0000259" key="3">
    <source>
        <dbReference type="Pfam" id="PF00462"/>
    </source>
</evidence>
<dbReference type="SUPFAM" id="SSF52833">
    <property type="entry name" value="Thioredoxin-like"/>
    <property type="match status" value="1"/>
</dbReference>